<evidence type="ECO:0000259" key="7">
    <source>
        <dbReference type="PROSITE" id="PS51294"/>
    </source>
</evidence>
<name>A0AAW2ZDN5_9EUKA</name>
<comment type="caution">
    <text evidence="8">The sequence shown here is derived from an EMBL/GenBank/DDBJ whole genome shotgun (WGS) entry which is preliminary data.</text>
</comment>
<dbReference type="InterPro" id="IPR001005">
    <property type="entry name" value="SANT/Myb"/>
</dbReference>
<dbReference type="GO" id="GO:0001006">
    <property type="term" value="F:RNA polymerase III type 3 promoter sequence-specific DNA binding"/>
    <property type="evidence" value="ECO:0007669"/>
    <property type="project" value="TreeGrafter"/>
</dbReference>
<dbReference type="PROSITE" id="PS51294">
    <property type="entry name" value="HTH_MYB"/>
    <property type="match status" value="1"/>
</dbReference>
<proteinExistence type="predicted"/>
<keyword evidence="1" id="KW-0805">Transcription regulation</keyword>
<dbReference type="SUPFAM" id="SSF46689">
    <property type="entry name" value="Homeodomain-like"/>
    <property type="match status" value="1"/>
</dbReference>
<feature type="compositionally biased region" description="Basic and acidic residues" evidence="5">
    <location>
        <begin position="19"/>
        <end position="33"/>
    </location>
</feature>
<dbReference type="InterPro" id="IPR009057">
    <property type="entry name" value="Homeodomain-like_sf"/>
</dbReference>
<dbReference type="GO" id="GO:0000978">
    <property type="term" value="F:RNA polymerase II cis-regulatory region sequence-specific DNA binding"/>
    <property type="evidence" value="ECO:0007669"/>
    <property type="project" value="TreeGrafter"/>
</dbReference>
<dbReference type="SMART" id="SM00717">
    <property type="entry name" value="SANT"/>
    <property type="match status" value="2"/>
</dbReference>
<protein>
    <submittedName>
        <fullName evidence="8">Transcription factor myb</fullName>
    </submittedName>
</protein>
<dbReference type="Gene3D" id="1.10.10.60">
    <property type="entry name" value="Homeodomain-like"/>
    <property type="match status" value="2"/>
</dbReference>
<evidence type="ECO:0000259" key="6">
    <source>
        <dbReference type="PROSITE" id="PS50090"/>
    </source>
</evidence>
<feature type="non-terminal residue" evidence="8">
    <location>
        <position position="345"/>
    </location>
</feature>
<dbReference type="GO" id="GO:0042796">
    <property type="term" value="P:snRNA transcription by RNA polymerase III"/>
    <property type="evidence" value="ECO:0007669"/>
    <property type="project" value="TreeGrafter"/>
</dbReference>
<dbReference type="PANTHER" id="PTHR46621">
    <property type="entry name" value="SNRNA-ACTIVATING PROTEIN COMPLEX SUBUNIT 4"/>
    <property type="match status" value="1"/>
</dbReference>
<evidence type="ECO:0000256" key="4">
    <source>
        <dbReference type="ARBA" id="ARBA00023242"/>
    </source>
</evidence>
<dbReference type="Pfam" id="PF13921">
    <property type="entry name" value="Myb_DNA-bind_6"/>
    <property type="match status" value="1"/>
</dbReference>
<organism evidence="8 9">
    <name type="scientific">Acrasis kona</name>
    <dbReference type="NCBI Taxonomy" id="1008807"/>
    <lineage>
        <taxon>Eukaryota</taxon>
        <taxon>Discoba</taxon>
        <taxon>Heterolobosea</taxon>
        <taxon>Tetramitia</taxon>
        <taxon>Eutetramitia</taxon>
        <taxon>Acrasidae</taxon>
        <taxon>Acrasis</taxon>
    </lineage>
</organism>
<dbReference type="GO" id="GO:0019185">
    <property type="term" value="C:snRNA-activating protein complex"/>
    <property type="evidence" value="ECO:0007669"/>
    <property type="project" value="TreeGrafter"/>
</dbReference>
<feature type="compositionally biased region" description="Acidic residues" evidence="5">
    <location>
        <begin position="1"/>
        <end position="18"/>
    </location>
</feature>
<evidence type="ECO:0000256" key="2">
    <source>
        <dbReference type="ARBA" id="ARBA00023125"/>
    </source>
</evidence>
<keyword evidence="3" id="KW-0804">Transcription</keyword>
<feature type="domain" description="Myb-like" evidence="6">
    <location>
        <begin position="285"/>
        <end position="336"/>
    </location>
</feature>
<sequence>MTDVEDQYEMTESSDDESQDKLSKALSSHHENSNHSLIDEDEDEDDVIQNRVADILANHTDELELEHDIPLQSASRQLPTVIPSNNTYERLLQALELNRQYKNSLQEQLIGIQESQQRNSALQREVRIRMVQQRSDNPGRMIAQKRFNSSLQKKTASSLFFSIDDKNAKLPQDNPDAIRRKVKQDKMPLIYNFKKWGNNEIKKLKEVLHQQVQEIFMTKVLNKHKDNHNRDSIGVLFNDMKDIERMSEDEYEKVINEINWEKISDLVGKHRTPYECEKKWKNELSSRINRKKWTHDEDRLLLQLANENKSQNWPSIAKLVGDRPTIHVLQRFQRSLNVNMMKSKW</sequence>
<dbReference type="GO" id="GO:0042795">
    <property type="term" value="P:snRNA transcription by RNA polymerase II"/>
    <property type="evidence" value="ECO:0007669"/>
    <property type="project" value="TreeGrafter"/>
</dbReference>
<evidence type="ECO:0000313" key="8">
    <source>
        <dbReference type="EMBL" id="KAL0487118.1"/>
    </source>
</evidence>
<dbReference type="PROSITE" id="PS50090">
    <property type="entry name" value="MYB_LIKE"/>
    <property type="match status" value="1"/>
</dbReference>
<feature type="region of interest" description="Disordered" evidence="5">
    <location>
        <begin position="1"/>
        <end position="44"/>
    </location>
</feature>
<dbReference type="InterPro" id="IPR017930">
    <property type="entry name" value="Myb_dom"/>
</dbReference>
<keyword evidence="9" id="KW-1185">Reference proteome</keyword>
<dbReference type="InterPro" id="IPR051575">
    <property type="entry name" value="Myb-like_DNA-bd"/>
</dbReference>
<accession>A0AAW2ZDN5</accession>
<evidence type="ECO:0000313" key="9">
    <source>
        <dbReference type="Proteomes" id="UP001431209"/>
    </source>
</evidence>
<feature type="domain" description="HTH myb-type" evidence="7">
    <location>
        <begin position="285"/>
        <end position="340"/>
    </location>
</feature>
<dbReference type="PANTHER" id="PTHR46621:SF1">
    <property type="entry name" value="SNRNA-ACTIVATING PROTEIN COMPLEX SUBUNIT 4"/>
    <property type="match status" value="1"/>
</dbReference>
<evidence type="ECO:0000256" key="5">
    <source>
        <dbReference type="SAM" id="MobiDB-lite"/>
    </source>
</evidence>
<reference evidence="8 9" key="1">
    <citation type="submission" date="2024-03" db="EMBL/GenBank/DDBJ databases">
        <title>The Acrasis kona genome and developmental transcriptomes reveal deep origins of eukaryotic multicellular pathways.</title>
        <authorList>
            <person name="Sheikh S."/>
            <person name="Fu C.-J."/>
            <person name="Brown M.W."/>
            <person name="Baldauf S.L."/>
        </authorList>
    </citation>
    <scope>NUCLEOTIDE SEQUENCE [LARGE SCALE GENOMIC DNA]</scope>
    <source>
        <strain evidence="8 9">ATCC MYA-3509</strain>
    </source>
</reference>
<dbReference type="AlphaFoldDB" id="A0AAW2ZDN5"/>
<dbReference type="EMBL" id="JAOPGA020001302">
    <property type="protein sequence ID" value="KAL0487118.1"/>
    <property type="molecule type" value="Genomic_DNA"/>
</dbReference>
<gene>
    <name evidence="8" type="ORF">AKO1_000950</name>
</gene>
<evidence type="ECO:0000256" key="1">
    <source>
        <dbReference type="ARBA" id="ARBA00023015"/>
    </source>
</evidence>
<keyword evidence="4" id="KW-0539">Nucleus</keyword>
<dbReference type="CDD" id="cd00167">
    <property type="entry name" value="SANT"/>
    <property type="match status" value="1"/>
</dbReference>
<evidence type="ECO:0000256" key="3">
    <source>
        <dbReference type="ARBA" id="ARBA00023163"/>
    </source>
</evidence>
<dbReference type="Proteomes" id="UP001431209">
    <property type="component" value="Unassembled WGS sequence"/>
</dbReference>
<keyword evidence="2" id="KW-0238">DNA-binding</keyword>